<evidence type="ECO:0000313" key="2">
    <source>
        <dbReference type="Proteomes" id="UP000013988"/>
    </source>
</evidence>
<name>R9BT77_9CLOT</name>
<proteinExistence type="predicted"/>
<dbReference type="Proteomes" id="UP000013988">
    <property type="component" value="Unassembled WGS sequence"/>
</dbReference>
<sequence>MLDFYETLEADEVIKFILEKCITFFHGFNYKNITN</sequence>
<dbReference type="EMBL" id="ASRV01000241">
    <property type="protein sequence ID" value="EOR19890.1"/>
    <property type="molecule type" value="Genomic_DNA"/>
</dbReference>
<comment type="caution">
    <text evidence="1">The sequence shown here is derived from an EMBL/GenBank/DDBJ whole genome shotgun (WGS) entry which is preliminary data.</text>
</comment>
<reference evidence="1 2" key="1">
    <citation type="submission" date="2013-03" db="EMBL/GenBank/DDBJ databases">
        <title>Whole genome shotgun sequencing of Clostridium sartagoforme AAU1.</title>
        <authorList>
            <person name="Joshi C.G."/>
            <person name="Duggirala S.M."/>
            <person name="Nathani N.M."/>
            <person name="Bhatt V.D."/>
            <person name="Patel A.K."/>
            <person name="Pandya P.R."/>
            <person name="KaPatel J.A."/>
        </authorList>
    </citation>
    <scope>NUCLEOTIDE SEQUENCE [LARGE SCALE GENOMIC DNA]</scope>
    <source>
        <strain evidence="1 2">AAU1</strain>
    </source>
</reference>
<organism evidence="1 2">
    <name type="scientific">Clostridium sartagoforme AAU1</name>
    <dbReference type="NCBI Taxonomy" id="1202534"/>
    <lineage>
        <taxon>Bacteria</taxon>
        <taxon>Bacillati</taxon>
        <taxon>Bacillota</taxon>
        <taxon>Clostridia</taxon>
        <taxon>Eubacteriales</taxon>
        <taxon>Clostridiaceae</taxon>
        <taxon>Clostridium</taxon>
    </lineage>
</organism>
<evidence type="ECO:0000313" key="1">
    <source>
        <dbReference type="EMBL" id="EOR19890.1"/>
    </source>
</evidence>
<protein>
    <submittedName>
        <fullName evidence="1">Uncharacterized protein</fullName>
    </submittedName>
</protein>
<accession>R9BT77</accession>
<dbReference type="AlphaFoldDB" id="R9BT77"/>
<keyword evidence="2" id="KW-1185">Reference proteome</keyword>
<gene>
    <name evidence="1" type="ORF">A500_19624</name>
</gene>